<sequence length="72" mass="8034">MMNTADLLRVVADGGHQPPTKRCQWAPKTWRLTVTAAVVTKATSDPSTPWLKGQNDSATYTTWRLTVVVNHR</sequence>
<accession>A0AAV0X1S3</accession>
<name>A0AAV0X1S3_9HEMI</name>
<gene>
    <name evidence="1" type="ORF">MEUPH1_LOCUS17356</name>
</gene>
<proteinExistence type="predicted"/>
<dbReference type="Proteomes" id="UP001160148">
    <property type="component" value="Unassembled WGS sequence"/>
</dbReference>
<reference evidence="1 2" key="1">
    <citation type="submission" date="2023-01" db="EMBL/GenBank/DDBJ databases">
        <authorList>
            <person name="Whitehead M."/>
        </authorList>
    </citation>
    <scope>NUCLEOTIDE SEQUENCE [LARGE SCALE GENOMIC DNA]</scope>
</reference>
<evidence type="ECO:0000313" key="1">
    <source>
        <dbReference type="EMBL" id="CAI6362265.1"/>
    </source>
</evidence>
<protein>
    <submittedName>
        <fullName evidence="1">Uncharacterized protein</fullName>
    </submittedName>
</protein>
<dbReference type="AlphaFoldDB" id="A0AAV0X1S3"/>
<keyword evidence="2" id="KW-1185">Reference proteome</keyword>
<evidence type="ECO:0000313" key="2">
    <source>
        <dbReference type="Proteomes" id="UP001160148"/>
    </source>
</evidence>
<comment type="caution">
    <text evidence="1">The sequence shown here is derived from an EMBL/GenBank/DDBJ whole genome shotgun (WGS) entry which is preliminary data.</text>
</comment>
<dbReference type="EMBL" id="CARXXK010000003">
    <property type="protein sequence ID" value="CAI6362265.1"/>
    <property type="molecule type" value="Genomic_DNA"/>
</dbReference>
<organism evidence="1 2">
    <name type="scientific">Macrosiphum euphorbiae</name>
    <name type="common">potato aphid</name>
    <dbReference type="NCBI Taxonomy" id="13131"/>
    <lineage>
        <taxon>Eukaryota</taxon>
        <taxon>Metazoa</taxon>
        <taxon>Ecdysozoa</taxon>
        <taxon>Arthropoda</taxon>
        <taxon>Hexapoda</taxon>
        <taxon>Insecta</taxon>
        <taxon>Pterygota</taxon>
        <taxon>Neoptera</taxon>
        <taxon>Paraneoptera</taxon>
        <taxon>Hemiptera</taxon>
        <taxon>Sternorrhyncha</taxon>
        <taxon>Aphidomorpha</taxon>
        <taxon>Aphidoidea</taxon>
        <taxon>Aphididae</taxon>
        <taxon>Macrosiphini</taxon>
        <taxon>Macrosiphum</taxon>
    </lineage>
</organism>